<dbReference type="RefSeq" id="WP_131004431.1">
    <property type="nucleotide sequence ID" value="NZ_JBHSZR010000008.1"/>
</dbReference>
<evidence type="ECO:0000313" key="3">
    <source>
        <dbReference type="EMBL" id="TBN47972.1"/>
    </source>
</evidence>
<feature type="compositionally biased region" description="Low complexity" evidence="1">
    <location>
        <begin position="124"/>
        <end position="139"/>
    </location>
</feature>
<feature type="region of interest" description="Disordered" evidence="1">
    <location>
        <begin position="120"/>
        <end position="139"/>
    </location>
</feature>
<accession>A0A4V2JDD6</accession>
<dbReference type="OrthoDB" id="7165680at2"/>
<keyword evidence="2" id="KW-0812">Transmembrane</keyword>
<comment type="caution">
    <text evidence="3">The sequence shown here is derived from an EMBL/GenBank/DDBJ whole genome shotgun (WGS) entry which is preliminary data.</text>
</comment>
<protein>
    <recommendedName>
        <fullName evidence="5">Cell division protein FtsL</fullName>
    </recommendedName>
</protein>
<evidence type="ECO:0008006" key="5">
    <source>
        <dbReference type="Google" id="ProtNLM"/>
    </source>
</evidence>
<evidence type="ECO:0000313" key="4">
    <source>
        <dbReference type="Proteomes" id="UP000291613"/>
    </source>
</evidence>
<keyword evidence="2" id="KW-1133">Transmembrane helix</keyword>
<name>A0A4V2JDD6_9HYPH</name>
<organism evidence="3 4">
    <name type="scientific">Hansschlegelia quercus</name>
    <dbReference type="NCBI Taxonomy" id="2528245"/>
    <lineage>
        <taxon>Bacteria</taxon>
        <taxon>Pseudomonadati</taxon>
        <taxon>Pseudomonadota</taxon>
        <taxon>Alphaproteobacteria</taxon>
        <taxon>Hyphomicrobiales</taxon>
        <taxon>Methylopilaceae</taxon>
        <taxon>Hansschlegelia</taxon>
    </lineage>
</organism>
<feature type="transmembrane region" description="Helical" evidence="2">
    <location>
        <begin position="6"/>
        <end position="23"/>
    </location>
</feature>
<dbReference type="Proteomes" id="UP000291613">
    <property type="component" value="Unassembled WGS sequence"/>
</dbReference>
<keyword evidence="4" id="KW-1185">Reference proteome</keyword>
<sequence length="185" mass="19920">MKIARILNVVAVGALVAAAVNLYRIKYDATMHAEHAQKLKREITLERDAIATLKAEWAYLARPDRVQTFTKQHLDLAPLGREQTVTLASLPARPAPVDEIGNKLEALGLMGQDASIAVDPQPTAPTAAKKPVASAPKKTTIAVKPVAQLKAPDSRPIPAPKPMPAERRNAPFGISDFLKKMGLAQ</sequence>
<dbReference type="EMBL" id="SIUB01000009">
    <property type="protein sequence ID" value="TBN47972.1"/>
    <property type="molecule type" value="Genomic_DNA"/>
</dbReference>
<evidence type="ECO:0000256" key="2">
    <source>
        <dbReference type="SAM" id="Phobius"/>
    </source>
</evidence>
<feature type="region of interest" description="Disordered" evidence="1">
    <location>
        <begin position="145"/>
        <end position="171"/>
    </location>
</feature>
<dbReference type="AlphaFoldDB" id="A0A4V2JDD6"/>
<evidence type="ECO:0000256" key="1">
    <source>
        <dbReference type="SAM" id="MobiDB-lite"/>
    </source>
</evidence>
<gene>
    <name evidence="3" type="ORF">EYR15_15265</name>
</gene>
<keyword evidence="2" id="KW-0472">Membrane</keyword>
<reference evidence="3 4" key="1">
    <citation type="submission" date="2019-02" db="EMBL/GenBank/DDBJ databases">
        <title>Hansschlegelia quercus sp. nov., a novel methylotrophic bacterium from buds of oak (Quercus robur L.).</title>
        <authorList>
            <person name="Agafonova N.V."/>
            <person name="Kaparullina E.N."/>
            <person name="Grouzdev D.S."/>
            <person name="Doronina N.V."/>
        </authorList>
    </citation>
    <scope>NUCLEOTIDE SEQUENCE [LARGE SCALE GENOMIC DNA]</scope>
    <source>
        <strain evidence="3 4">Dub</strain>
    </source>
</reference>
<proteinExistence type="predicted"/>